<dbReference type="Gene3D" id="3.40.50.1360">
    <property type="match status" value="1"/>
</dbReference>
<comment type="similarity">
    <text evidence="3">Belongs to the ribose 5-phosphate isomerase family.</text>
</comment>
<feature type="non-terminal residue" evidence="6">
    <location>
        <position position="1"/>
    </location>
</feature>
<keyword evidence="5" id="KW-0413">Isomerase</keyword>
<evidence type="ECO:0000256" key="1">
    <source>
        <dbReference type="ARBA" id="ARBA00001713"/>
    </source>
</evidence>
<dbReference type="InterPro" id="IPR020672">
    <property type="entry name" value="Ribose5P_isomerase_typA_subgr"/>
</dbReference>
<dbReference type="Gene3D" id="3.30.70.260">
    <property type="match status" value="1"/>
</dbReference>
<dbReference type="EC" id="5.3.1.6" evidence="4"/>
<keyword evidence="7" id="KW-1185">Reference proteome</keyword>
<dbReference type="HAMAP" id="MF_00170">
    <property type="entry name" value="Rib_5P_isom_A"/>
    <property type="match status" value="1"/>
</dbReference>
<comment type="pathway">
    <text evidence="2">Carbohydrate degradation; pentose phosphate pathway; D-ribose 5-phosphate from D-ribulose 5-phosphate (non-oxidative stage): step 1/1.</text>
</comment>
<dbReference type="AlphaFoldDB" id="A0A7J8X0T1"/>
<reference evidence="6 7" key="1">
    <citation type="journal article" date="2019" name="Genome Biol. Evol.">
        <title>Insights into the evolution of the New World diploid cottons (Gossypium, subgenus Houzingenia) based on genome sequencing.</title>
        <authorList>
            <person name="Grover C.E."/>
            <person name="Arick M.A. 2nd"/>
            <person name="Thrash A."/>
            <person name="Conover J.L."/>
            <person name="Sanders W.S."/>
            <person name="Peterson D.G."/>
            <person name="Frelichowski J.E."/>
            <person name="Scheffler J.A."/>
            <person name="Scheffler B.E."/>
            <person name="Wendel J.F."/>
        </authorList>
    </citation>
    <scope>NUCLEOTIDE SEQUENCE [LARGE SCALE GENOMIC DNA]</scope>
    <source>
        <strain evidence="6">185</strain>
        <tissue evidence="6">Leaf</tissue>
    </source>
</reference>
<comment type="catalytic activity">
    <reaction evidence="1">
        <text>aldehydo-D-ribose 5-phosphate = D-ribulose 5-phosphate</text>
        <dbReference type="Rhea" id="RHEA:14657"/>
        <dbReference type="ChEBI" id="CHEBI:58121"/>
        <dbReference type="ChEBI" id="CHEBI:58273"/>
        <dbReference type="EC" id="5.3.1.6"/>
    </reaction>
</comment>
<dbReference type="NCBIfam" id="NF001924">
    <property type="entry name" value="PRK00702.1"/>
    <property type="match status" value="1"/>
</dbReference>
<dbReference type="Pfam" id="PF06026">
    <property type="entry name" value="Rib_5-P_isom_A"/>
    <property type="match status" value="1"/>
</dbReference>
<dbReference type="SUPFAM" id="SSF75445">
    <property type="entry name" value="D-ribose-5-phosphate isomerase (RpiA), lid domain"/>
    <property type="match status" value="1"/>
</dbReference>
<dbReference type="InterPro" id="IPR050262">
    <property type="entry name" value="Ribose-5P_isomerase"/>
</dbReference>
<dbReference type="FunFam" id="3.40.50.1360:FF:000001">
    <property type="entry name" value="Ribose-5-phosphate isomerase A"/>
    <property type="match status" value="1"/>
</dbReference>
<evidence type="ECO:0000313" key="7">
    <source>
        <dbReference type="Proteomes" id="UP000593577"/>
    </source>
</evidence>
<sequence>MASLSFLHLSSATRFTPRATPINHRARTQKSFSIRSQSAPVLSQDELKKLAADKAVESVKSGMVLGLGTGSTAAFVVDKLGQLLSTGQLSNIVGIPTSKRTQEQAASLNIPISTLDLHPHIDLAIDGADEVDPNLDLVKGRGGALLREKMVEAASSSFIVVADDSKLVSGLGGSGLAMPVEVVQFCWKYNLVRLEGLFKELGCEAKLRLAGDGSEKPYVTDNGNYIVDLYFKNPIKDGFAAGKEISAMEGVVEHGLFLGMATSVIIAGKTGDFDSGFWGRGINANVSDFAAVYCRVTEHCGIIEDFGNKIDELVNDYVPCLAQLLSGFAPSGCTLAHLVMKDLLVIPVFPDSFVIEHRS</sequence>
<dbReference type="PANTHER" id="PTHR43748:SF3">
    <property type="entry name" value="RIBOSE-5-PHOSPHATE ISOMERASE 3, CHLOROPLASTIC-RELATED"/>
    <property type="match status" value="1"/>
</dbReference>
<organism evidence="6 7">
    <name type="scientific">Gossypium aridum</name>
    <name type="common">American cotton</name>
    <name type="synonym">Erioxylum aridum</name>
    <dbReference type="NCBI Taxonomy" id="34290"/>
    <lineage>
        <taxon>Eukaryota</taxon>
        <taxon>Viridiplantae</taxon>
        <taxon>Streptophyta</taxon>
        <taxon>Embryophyta</taxon>
        <taxon>Tracheophyta</taxon>
        <taxon>Spermatophyta</taxon>
        <taxon>Magnoliopsida</taxon>
        <taxon>eudicotyledons</taxon>
        <taxon>Gunneridae</taxon>
        <taxon>Pentapetalae</taxon>
        <taxon>rosids</taxon>
        <taxon>malvids</taxon>
        <taxon>Malvales</taxon>
        <taxon>Malvaceae</taxon>
        <taxon>Malvoideae</taxon>
        <taxon>Gossypium</taxon>
    </lineage>
</organism>
<evidence type="ECO:0000256" key="5">
    <source>
        <dbReference type="ARBA" id="ARBA00023235"/>
    </source>
</evidence>
<dbReference type="GO" id="GO:0004751">
    <property type="term" value="F:ribose-5-phosphate isomerase activity"/>
    <property type="evidence" value="ECO:0007669"/>
    <property type="project" value="UniProtKB-EC"/>
</dbReference>
<dbReference type="CDD" id="cd01398">
    <property type="entry name" value="RPI_A"/>
    <property type="match status" value="1"/>
</dbReference>
<dbReference type="Proteomes" id="UP000593577">
    <property type="component" value="Unassembled WGS sequence"/>
</dbReference>
<dbReference type="InterPro" id="IPR037171">
    <property type="entry name" value="NagB/RpiA_transferase-like"/>
</dbReference>
<dbReference type="PANTHER" id="PTHR43748">
    <property type="entry name" value="RIBOSE-5-PHOSPHATE ISOMERASE 3, CHLOROPLASTIC-RELATED"/>
    <property type="match status" value="1"/>
</dbReference>
<name>A0A7J8X0T1_GOSAI</name>
<dbReference type="InterPro" id="IPR004788">
    <property type="entry name" value="Ribose5P_isomerase_type_A"/>
</dbReference>
<proteinExistence type="inferred from homology"/>
<dbReference type="NCBIfam" id="TIGR00021">
    <property type="entry name" value="rpiA"/>
    <property type="match status" value="1"/>
</dbReference>
<evidence type="ECO:0000256" key="3">
    <source>
        <dbReference type="ARBA" id="ARBA00008088"/>
    </source>
</evidence>
<evidence type="ECO:0000256" key="4">
    <source>
        <dbReference type="ARBA" id="ARBA00011959"/>
    </source>
</evidence>
<protein>
    <recommendedName>
        <fullName evidence="4">ribose-5-phosphate isomerase</fullName>
        <ecNumber evidence="4">5.3.1.6</ecNumber>
    </recommendedName>
</protein>
<accession>A0A7J8X0T1</accession>
<dbReference type="UniPathway" id="UPA00115">
    <property type="reaction ID" value="UER00412"/>
</dbReference>
<dbReference type="GO" id="GO:0009052">
    <property type="term" value="P:pentose-phosphate shunt, non-oxidative branch"/>
    <property type="evidence" value="ECO:0007669"/>
    <property type="project" value="InterPro"/>
</dbReference>
<evidence type="ECO:0000256" key="2">
    <source>
        <dbReference type="ARBA" id="ARBA00004988"/>
    </source>
</evidence>
<dbReference type="EMBL" id="JABFAA010000004">
    <property type="protein sequence ID" value="MBA0680875.1"/>
    <property type="molecule type" value="Genomic_DNA"/>
</dbReference>
<gene>
    <name evidence="6" type="ORF">Goari_012552</name>
</gene>
<comment type="caution">
    <text evidence="6">The sequence shown here is derived from an EMBL/GenBank/DDBJ whole genome shotgun (WGS) entry which is preliminary data.</text>
</comment>
<evidence type="ECO:0000313" key="6">
    <source>
        <dbReference type="EMBL" id="MBA0680875.1"/>
    </source>
</evidence>
<dbReference type="SUPFAM" id="SSF100950">
    <property type="entry name" value="NagB/RpiA/CoA transferase-like"/>
    <property type="match status" value="1"/>
</dbReference>